<protein>
    <submittedName>
        <fullName evidence="1">Uncharacterized protein</fullName>
    </submittedName>
</protein>
<accession>A0A0C2NEE6</accession>
<evidence type="ECO:0000313" key="1">
    <source>
        <dbReference type="EMBL" id="KII74700.1"/>
    </source>
</evidence>
<reference evidence="1 2" key="1">
    <citation type="journal article" date="2014" name="Genome Biol. Evol.">
        <title>The genome of the myxosporean Thelohanellus kitauei shows adaptations to nutrient acquisition within its fish host.</title>
        <authorList>
            <person name="Yang Y."/>
            <person name="Xiong J."/>
            <person name="Zhou Z."/>
            <person name="Huo F."/>
            <person name="Miao W."/>
            <person name="Ran C."/>
            <person name="Liu Y."/>
            <person name="Zhang J."/>
            <person name="Feng J."/>
            <person name="Wang M."/>
            <person name="Wang M."/>
            <person name="Wang L."/>
            <person name="Yao B."/>
        </authorList>
    </citation>
    <scope>NUCLEOTIDE SEQUENCE [LARGE SCALE GENOMIC DNA]</scope>
    <source>
        <strain evidence="1">Wuqing</strain>
    </source>
</reference>
<organism evidence="1 2">
    <name type="scientific">Thelohanellus kitauei</name>
    <name type="common">Myxosporean</name>
    <dbReference type="NCBI Taxonomy" id="669202"/>
    <lineage>
        <taxon>Eukaryota</taxon>
        <taxon>Metazoa</taxon>
        <taxon>Cnidaria</taxon>
        <taxon>Myxozoa</taxon>
        <taxon>Myxosporea</taxon>
        <taxon>Bivalvulida</taxon>
        <taxon>Platysporina</taxon>
        <taxon>Myxobolidae</taxon>
        <taxon>Thelohanellus</taxon>
    </lineage>
</organism>
<dbReference type="AlphaFoldDB" id="A0A0C2NEE6"/>
<comment type="caution">
    <text evidence="1">The sequence shown here is derived from an EMBL/GenBank/DDBJ whole genome shotgun (WGS) entry which is preliminary data.</text>
</comment>
<name>A0A0C2NEE6_THEKT</name>
<gene>
    <name evidence="1" type="ORF">RF11_11398</name>
</gene>
<dbReference type="OrthoDB" id="10564834at2759"/>
<keyword evidence="2" id="KW-1185">Reference proteome</keyword>
<dbReference type="EMBL" id="JWZT01000324">
    <property type="protein sequence ID" value="KII74700.1"/>
    <property type="molecule type" value="Genomic_DNA"/>
</dbReference>
<dbReference type="Proteomes" id="UP000031668">
    <property type="component" value="Unassembled WGS sequence"/>
</dbReference>
<sequence>MHTSVEIPWSIAKTFEVCRKSVVNHLKMNEEQQTFLPAPDKCRKTCVQTNAMCSNMEQTIYHAIACENWFILLEVQDIVRSRTIMVYLRPKYQENSEREGT</sequence>
<proteinExistence type="predicted"/>
<evidence type="ECO:0000313" key="2">
    <source>
        <dbReference type="Proteomes" id="UP000031668"/>
    </source>
</evidence>